<evidence type="ECO:0000313" key="3">
    <source>
        <dbReference type="EMBL" id="SIS63999.1"/>
    </source>
</evidence>
<name>A0A173MNG4_9BACT</name>
<evidence type="ECO:0000259" key="2">
    <source>
        <dbReference type="Pfam" id="PF09822"/>
    </source>
</evidence>
<sequence length="761" mass="85061">MKLTFRIARLELSNLFFSPVAWVVLIIFLVQGGWEFSALLERMERSQQMGSDNGNLTNVVFSGYFGVFTKIKEYLYLYIPLLTMGLISRETGSGSIKLVYSSPVRVSAVVWGKFLAMVCYGFLLMLCLVVLMLSVGFAIKDADLLLVASGIIGLFLQVCAYAAIGLFMSSLTTYQVVAAISTLALLAGLNYVGKLWQDVDFVRDITYFLSISGRADDFIDGLISSKDVLYFVIVACLFVGLTILKLRGDRESKPFYIKALRYAVLLIVALGLGYITSRPTLTGYCDMTSTHKQTLTPASQHILNAIKEPLEITTYVNLLDENYFSGLPIARNSDLSRYNQYIRHKHDINVKYVYYWDSTKNDELFKRFKGMPAGEVARSMAKTMNLDFASFLTPAEMKKQMDLSEEQFRFVRQLKAGNKTTFLRVYNDLMRQPGEQEFAAALKRLTVAAPKVVFVSGHNERSIRRMGDDDVKLATTEITFRNSLVNQGFDVVDLLMEQQDIPADAAILVIADPRTPYSPVELTKIRQFIQAGGNLLIAGEPKRKEVVQPVLDLLGLKLDNGLVLQQSEDFAPSLLKAPISAKGMQLLQARANYRLMAGMVFPGAATVSAKADAGFAITPLIVTDTLHTLRRIAAVDDSLRTVQYTASLHDERGVFPVLVGLTREVNHKQQRIIVAGDADFMSNSELLRANIQTGNFTLLMEMYKWFTYNEFPVDVYRKPSTDDAILVSAKGVNRLKWWLVGILPALLAAAVALLLMRRARR</sequence>
<dbReference type="STRING" id="477680.SAMN05421788_101367"/>
<keyword evidence="1" id="KW-0472">Membrane</keyword>
<dbReference type="AlphaFoldDB" id="A0A173MNG4"/>
<dbReference type="RefSeq" id="WP_076375094.1">
    <property type="nucleotide sequence ID" value="NZ_AP017422.1"/>
</dbReference>
<feature type="domain" description="ABC-type uncharacterised transport system" evidence="2">
    <location>
        <begin position="450"/>
        <end position="685"/>
    </location>
</feature>
<gene>
    <name evidence="3" type="ORF">SAMN05421788_101367</name>
</gene>
<dbReference type="GO" id="GO:0005886">
    <property type="term" value="C:plasma membrane"/>
    <property type="evidence" value="ECO:0007669"/>
    <property type="project" value="UniProtKB-SubCell"/>
</dbReference>
<dbReference type="Pfam" id="PF09822">
    <property type="entry name" value="ABC_transp_aux"/>
    <property type="match status" value="1"/>
</dbReference>
<dbReference type="InterPro" id="IPR019196">
    <property type="entry name" value="ABC_transp_unknown"/>
</dbReference>
<feature type="transmembrane region" description="Helical" evidence="1">
    <location>
        <begin position="114"/>
        <end position="139"/>
    </location>
</feature>
<feature type="transmembrane region" description="Helical" evidence="1">
    <location>
        <begin position="145"/>
        <end position="167"/>
    </location>
</feature>
<dbReference type="Pfam" id="PF12679">
    <property type="entry name" value="ABC2_membrane_2"/>
    <property type="match status" value="1"/>
</dbReference>
<dbReference type="GO" id="GO:0140359">
    <property type="term" value="F:ABC-type transporter activity"/>
    <property type="evidence" value="ECO:0007669"/>
    <property type="project" value="InterPro"/>
</dbReference>
<feature type="transmembrane region" description="Helical" evidence="1">
    <location>
        <begin position="228"/>
        <end position="247"/>
    </location>
</feature>
<keyword evidence="1" id="KW-1133">Transmembrane helix</keyword>
<dbReference type="KEGG" id="fln:FLA_4965"/>
<dbReference type="Proteomes" id="UP000186917">
    <property type="component" value="Unassembled WGS sequence"/>
</dbReference>
<evidence type="ECO:0000313" key="4">
    <source>
        <dbReference type="Proteomes" id="UP000186917"/>
    </source>
</evidence>
<reference evidence="4" key="1">
    <citation type="submission" date="2017-01" db="EMBL/GenBank/DDBJ databases">
        <authorList>
            <person name="Varghese N."/>
            <person name="Submissions S."/>
        </authorList>
    </citation>
    <scope>NUCLEOTIDE SEQUENCE [LARGE SCALE GENOMIC DNA]</scope>
    <source>
        <strain evidence="4">DSM 21054</strain>
    </source>
</reference>
<organism evidence="3 4">
    <name type="scientific">Filimonas lacunae</name>
    <dbReference type="NCBI Taxonomy" id="477680"/>
    <lineage>
        <taxon>Bacteria</taxon>
        <taxon>Pseudomonadati</taxon>
        <taxon>Bacteroidota</taxon>
        <taxon>Chitinophagia</taxon>
        <taxon>Chitinophagales</taxon>
        <taxon>Chitinophagaceae</taxon>
        <taxon>Filimonas</taxon>
    </lineage>
</organism>
<proteinExistence type="predicted"/>
<feature type="transmembrane region" description="Helical" evidence="1">
    <location>
        <begin position="737"/>
        <end position="756"/>
    </location>
</feature>
<feature type="transmembrane region" description="Helical" evidence="1">
    <location>
        <begin position="174"/>
        <end position="193"/>
    </location>
</feature>
<keyword evidence="1" id="KW-0812">Transmembrane</keyword>
<feature type="transmembrane region" description="Helical" evidence="1">
    <location>
        <begin position="259"/>
        <end position="277"/>
    </location>
</feature>
<feature type="transmembrane region" description="Helical" evidence="1">
    <location>
        <begin position="20"/>
        <end position="40"/>
    </location>
</feature>
<dbReference type="EMBL" id="FTOR01000001">
    <property type="protein sequence ID" value="SIS63999.1"/>
    <property type="molecule type" value="Genomic_DNA"/>
</dbReference>
<accession>A0A173MNG4</accession>
<protein>
    <submittedName>
        <fullName evidence="3">ABC-2 type transport system permease protein</fullName>
    </submittedName>
</protein>
<keyword evidence="4" id="KW-1185">Reference proteome</keyword>
<dbReference type="OrthoDB" id="609779at2"/>
<evidence type="ECO:0000256" key="1">
    <source>
        <dbReference type="SAM" id="Phobius"/>
    </source>
</evidence>